<feature type="region of interest" description="Disordered" evidence="2">
    <location>
        <begin position="1"/>
        <end position="33"/>
    </location>
</feature>
<dbReference type="PANTHER" id="PTHR19308:SF14">
    <property type="entry name" value="START DOMAIN-CONTAINING PROTEIN"/>
    <property type="match status" value="1"/>
</dbReference>
<dbReference type="PROSITE" id="PS50848">
    <property type="entry name" value="START"/>
    <property type="match status" value="1"/>
</dbReference>
<feature type="compositionally biased region" description="Basic and acidic residues" evidence="2">
    <location>
        <begin position="856"/>
        <end position="870"/>
    </location>
</feature>
<evidence type="ECO:0000259" key="4">
    <source>
        <dbReference type="PROSITE" id="PS51035"/>
    </source>
</evidence>
<comment type="caution">
    <text evidence="5">The sequence shown here is derived from an EMBL/GenBank/DDBJ whole genome shotgun (WGS) entry which is preliminary data.</text>
</comment>
<dbReference type="InterPro" id="IPR051213">
    <property type="entry name" value="START_lipid_transfer"/>
</dbReference>
<feature type="compositionally biased region" description="Acidic residues" evidence="2">
    <location>
        <begin position="7"/>
        <end position="21"/>
    </location>
</feature>
<dbReference type="GO" id="GO:0008289">
    <property type="term" value="F:lipid binding"/>
    <property type="evidence" value="ECO:0007669"/>
    <property type="project" value="InterPro"/>
</dbReference>
<feature type="region of interest" description="Disordered" evidence="2">
    <location>
        <begin position="517"/>
        <end position="537"/>
    </location>
</feature>
<feature type="compositionally biased region" description="Low complexity" evidence="2">
    <location>
        <begin position="904"/>
        <end position="933"/>
    </location>
</feature>
<dbReference type="PROSITE" id="PS51035">
    <property type="entry name" value="BAG"/>
    <property type="match status" value="1"/>
</dbReference>
<feature type="compositionally biased region" description="Polar residues" evidence="2">
    <location>
        <begin position="808"/>
        <end position="820"/>
    </location>
</feature>
<keyword evidence="1" id="KW-0175">Coiled coil</keyword>
<dbReference type="InterPro" id="IPR002913">
    <property type="entry name" value="START_lipid-bd_dom"/>
</dbReference>
<dbReference type="GO" id="GO:0005737">
    <property type="term" value="C:cytoplasm"/>
    <property type="evidence" value="ECO:0007669"/>
    <property type="project" value="UniProtKB-ARBA"/>
</dbReference>
<evidence type="ECO:0008006" key="7">
    <source>
        <dbReference type="Google" id="ProtNLM"/>
    </source>
</evidence>
<feature type="domain" description="START" evidence="3">
    <location>
        <begin position="99"/>
        <end position="266"/>
    </location>
</feature>
<dbReference type="Gene3D" id="3.30.530.20">
    <property type="match status" value="1"/>
</dbReference>
<dbReference type="SMART" id="SM00264">
    <property type="entry name" value="BAG"/>
    <property type="match status" value="1"/>
</dbReference>
<evidence type="ECO:0000313" key="5">
    <source>
        <dbReference type="EMBL" id="KAJ1644570.1"/>
    </source>
</evidence>
<feature type="compositionally biased region" description="Basic and acidic residues" evidence="2">
    <location>
        <begin position="934"/>
        <end position="944"/>
    </location>
</feature>
<dbReference type="Pfam" id="PF02179">
    <property type="entry name" value="BAG"/>
    <property type="match status" value="1"/>
</dbReference>
<name>A0A9W7XJ64_9FUNG</name>
<dbReference type="Gene3D" id="1.20.58.120">
    <property type="entry name" value="BAG domain"/>
    <property type="match status" value="1"/>
</dbReference>
<feature type="compositionally biased region" description="Basic and acidic residues" evidence="2">
    <location>
        <begin position="22"/>
        <end position="31"/>
    </location>
</feature>
<dbReference type="PANTHER" id="PTHR19308">
    <property type="entry name" value="PHOSPHATIDYLCHOLINE TRANSFER PROTEIN"/>
    <property type="match status" value="1"/>
</dbReference>
<dbReference type="InterPro" id="IPR003103">
    <property type="entry name" value="BAG_domain"/>
</dbReference>
<evidence type="ECO:0000256" key="2">
    <source>
        <dbReference type="SAM" id="MobiDB-lite"/>
    </source>
</evidence>
<feature type="compositionally biased region" description="Polar residues" evidence="2">
    <location>
        <begin position="622"/>
        <end position="631"/>
    </location>
</feature>
<protein>
    <recommendedName>
        <fullName evidence="7">BAG domain-containing protein</fullName>
    </recommendedName>
</protein>
<dbReference type="EMBL" id="JANBOH010000156">
    <property type="protein sequence ID" value="KAJ1644570.1"/>
    <property type="molecule type" value="Genomic_DNA"/>
</dbReference>
<feature type="compositionally biased region" description="Polar residues" evidence="2">
    <location>
        <begin position="270"/>
        <end position="281"/>
    </location>
</feature>
<evidence type="ECO:0000256" key="1">
    <source>
        <dbReference type="SAM" id="Coils"/>
    </source>
</evidence>
<feature type="domain" description="BAG" evidence="4">
    <location>
        <begin position="1023"/>
        <end position="1065"/>
    </location>
</feature>
<proteinExistence type="predicted"/>
<dbReference type="InterPro" id="IPR023393">
    <property type="entry name" value="START-like_dom_sf"/>
</dbReference>
<feature type="region of interest" description="Disordered" evidence="2">
    <location>
        <begin position="793"/>
        <end position="838"/>
    </location>
</feature>
<dbReference type="Proteomes" id="UP001145021">
    <property type="component" value="Unassembled WGS sequence"/>
</dbReference>
<reference evidence="5" key="1">
    <citation type="submission" date="2022-07" db="EMBL/GenBank/DDBJ databases">
        <title>Phylogenomic reconstructions and comparative analyses of Kickxellomycotina fungi.</title>
        <authorList>
            <person name="Reynolds N.K."/>
            <person name="Stajich J.E."/>
            <person name="Barry K."/>
            <person name="Grigoriev I.V."/>
            <person name="Crous P."/>
            <person name="Smith M.E."/>
        </authorList>
    </citation>
    <scope>NUCLEOTIDE SEQUENCE</scope>
    <source>
        <strain evidence="5">NBRC 105413</strain>
    </source>
</reference>
<evidence type="ECO:0000259" key="3">
    <source>
        <dbReference type="PROSITE" id="PS50848"/>
    </source>
</evidence>
<feature type="coiled-coil region" evidence="1">
    <location>
        <begin position="426"/>
        <end position="484"/>
    </location>
</feature>
<dbReference type="SUPFAM" id="SSF63491">
    <property type="entry name" value="BAG domain"/>
    <property type="match status" value="1"/>
</dbReference>
<feature type="region of interest" description="Disordered" evidence="2">
    <location>
        <begin position="584"/>
        <end position="652"/>
    </location>
</feature>
<feature type="compositionally biased region" description="Low complexity" evidence="2">
    <location>
        <begin position="696"/>
        <end position="710"/>
    </location>
</feature>
<keyword evidence="6" id="KW-1185">Reference proteome</keyword>
<feature type="compositionally biased region" description="Basic residues" evidence="2">
    <location>
        <begin position="871"/>
        <end position="890"/>
    </location>
</feature>
<feature type="compositionally biased region" description="Polar residues" evidence="2">
    <location>
        <begin position="639"/>
        <end position="649"/>
    </location>
</feature>
<dbReference type="AlphaFoldDB" id="A0A9W7XJ64"/>
<feature type="region of interest" description="Disordered" evidence="2">
    <location>
        <begin position="689"/>
        <end position="720"/>
    </location>
</feature>
<feature type="compositionally biased region" description="Low complexity" evidence="2">
    <location>
        <begin position="596"/>
        <end position="621"/>
    </location>
</feature>
<evidence type="ECO:0000313" key="6">
    <source>
        <dbReference type="Proteomes" id="UP001145021"/>
    </source>
</evidence>
<sequence>MEKADVDAGEDGDEDENENEDVNEKDSDNASHRYAAKCAELENTFLKLASAQSGDDGAAGSSNPWTPLTTVSKPYPISVQGHVSKPFCFRITFFAPTMPATAFDLLADILRRPEWDELTESTKIIEKLGHGDSIHYVKAKAIWPTAARDSVLISHITALDISDASGKATQAFLNVSQSIVDERMPERDSEGIVRMEAGIAGQLITRATDVDRMQNGLQGEHWCKVVQIADGDLKGWIPKSVIKFIATQALPRSLTKVCKQLSELPPSPDSQPVTRMSNISSRKGKRPMLQIKADTSLASTAVVANKLPLSEMRRGRWLVWIKIILKYAGPSIIAASITMQFFLDENTVPIRLFAANSAPSLRRRQVPHRQQQEHQFQFQLPSHHHQQQRSVPGYPYIRFVEDDDLDGGYPFDAFQDLRSAYFSSPLSDIQARMRNIQQQRAQAQLHRSLLEQQLREHERRERELIEYQQRLENERRAHAKAAADRARAAYLSRLEKDEQQRQLDALCAARLAASQKASAQRAELPVNNRDENEGEDDEQAVFYPPFHFFNHILSNQIKSQDDIERKRAERNALNSLLETYFGQSADGSEQKKKDNSQSAAASRESSAGANSAGKSKQASQSPFASNVSQQPAPLMASATADTADNSNPSLAAATRHLPPFGIRSSQLDPGVLDNVLRVVHDRLAEIAADEADEKQQQSASASASPAQSRNNDNDNDKVKVNVNVDVVDEGNEKETPEIDRDVDIEGEGDMQSVVDEPRGVEIEEPTDYSKLADALRRRVSGLNDDNMFLPLSPLLASSHDSESDSELPPTSAQSAEQKQPQIAIDPVANTKADNDDAVHSDKEFADLLNNCKTQLKDMTDATTKHDSEAAHRRRRRRRHHQRSRSRRHQSHNAPKVQEKEQEEAGSATAAVSDAAEVPSKLSSQSKPVVSEPSSKPEETEEQRQKRAVNTIEEYILGARKARKAKEVNESLEKLGKIDQELAKIREDYNWRLRNMQLSFIADKSGNLKLAYNRDNKAFHEYQEVLQRLLLSLDEIQSFDDESVRFKRKTIVKKIQNTLNALDQFAAEQESELSESGAFDVGSLADESSNGELVY</sequence>
<feature type="region of interest" description="Disordered" evidence="2">
    <location>
        <begin position="263"/>
        <end position="285"/>
    </location>
</feature>
<dbReference type="CDD" id="cd00177">
    <property type="entry name" value="START"/>
    <property type="match status" value="1"/>
</dbReference>
<gene>
    <name evidence="5" type="ORF">LPJ64_003765</name>
</gene>
<dbReference type="Pfam" id="PF01852">
    <property type="entry name" value="START"/>
    <property type="match status" value="1"/>
</dbReference>
<organism evidence="5 6">
    <name type="scientific">Coemansia asiatica</name>
    <dbReference type="NCBI Taxonomy" id="1052880"/>
    <lineage>
        <taxon>Eukaryota</taxon>
        <taxon>Fungi</taxon>
        <taxon>Fungi incertae sedis</taxon>
        <taxon>Zoopagomycota</taxon>
        <taxon>Kickxellomycotina</taxon>
        <taxon>Kickxellomycetes</taxon>
        <taxon>Kickxellales</taxon>
        <taxon>Kickxellaceae</taxon>
        <taxon>Coemansia</taxon>
    </lineage>
</organism>
<dbReference type="SUPFAM" id="SSF55961">
    <property type="entry name" value="Bet v1-like"/>
    <property type="match status" value="1"/>
</dbReference>
<accession>A0A9W7XJ64</accession>
<dbReference type="InterPro" id="IPR036533">
    <property type="entry name" value="BAG_dom_sf"/>
</dbReference>
<feature type="region of interest" description="Disordered" evidence="2">
    <location>
        <begin position="856"/>
        <end position="946"/>
    </location>
</feature>
<dbReference type="GO" id="GO:0051087">
    <property type="term" value="F:protein-folding chaperone binding"/>
    <property type="evidence" value="ECO:0007669"/>
    <property type="project" value="InterPro"/>
</dbReference>